<gene>
    <name evidence="3" type="ORF">FJT64_027348</name>
</gene>
<evidence type="ECO:0008006" key="5">
    <source>
        <dbReference type="Google" id="ProtNLM"/>
    </source>
</evidence>
<reference evidence="3 4" key="1">
    <citation type="submission" date="2019-07" db="EMBL/GenBank/DDBJ databases">
        <title>Draft genome assembly of a fouling barnacle, Amphibalanus amphitrite (Darwin, 1854): The first reference genome for Thecostraca.</title>
        <authorList>
            <person name="Kim W."/>
        </authorList>
    </citation>
    <scope>NUCLEOTIDE SEQUENCE [LARGE SCALE GENOMIC DNA]</scope>
    <source>
        <strain evidence="3">SNU_AA5</strain>
        <tissue evidence="3">Soma without cirri and trophi</tissue>
    </source>
</reference>
<keyword evidence="4" id="KW-1185">Reference proteome</keyword>
<feature type="compositionally biased region" description="Low complexity" evidence="2">
    <location>
        <begin position="495"/>
        <end position="507"/>
    </location>
</feature>
<dbReference type="Gene3D" id="2.30.29.30">
    <property type="entry name" value="Pleckstrin-homology domain (PH domain)/Phosphotyrosine-binding domain (PTB)"/>
    <property type="match status" value="1"/>
</dbReference>
<evidence type="ECO:0000256" key="1">
    <source>
        <dbReference type="ARBA" id="ARBA00022737"/>
    </source>
</evidence>
<feature type="compositionally biased region" description="Basic and acidic residues" evidence="2">
    <location>
        <begin position="508"/>
        <end position="517"/>
    </location>
</feature>
<evidence type="ECO:0000256" key="2">
    <source>
        <dbReference type="SAM" id="MobiDB-lite"/>
    </source>
</evidence>
<accession>A0A6A4W8N3</accession>
<feature type="region of interest" description="Disordered" evidence="2">
    <location>
        <begin position="330"/>
        <end position="384"/>
    </location>
</feature>
<proteinExistence type="predicted"/>
<organism evidence="3 4">
    <name type="scientific">Amphibalanus amphitrite</name>
    <name type="common">Striped barnacle</name>
    <name type="synonym">Balanus amphitrite</name>
    <dbReference type="NCBI Taxonomy" id="1232801"/>
    <lineage>
        <taxon>Eukaryota</taxon>
        <taxon>Metazoa</taxon>
        <taxon>Ecdysozoa</taxon>
        <taxon>Arthropoda</taxon>
        <taxon>Crustacea</taxon>
        <taxon>Multicrustacea</taxon>
        <taxon>Cirripedia</taxon>
        <taxon>Thoracica</taxon>
        <taxon>Thoracicalcarea</taxon>
        <taxon>Balanomorpha</taxon>
        <taxon>Balanoidea</taxon>
        <taxon>Balanidae</taxon>
        <taxon>Amphibalaninae</taxon>
        <taxon>Amphibalanus</taxon>
    </lineage>
</organism>
<dbReference type="InterPro" id="IPR051230">
    <property type="entry name" value="APP-Binding"/>
</dbReference>
<dbReference type="OrthoDB" id="6126662at2759"/>
<dbReference type="SUPFAM" id="SSF50729">
    <property type="entry name" value="PH domain-like"/>
    <property type="match status" value="1"/>
</dbReference>
<dbReference type="GO" id="GO:0005886">
    <property type="term" value="C:plasma membrane"/>
    <property type="evidence" value="ECO:0007669"/>
    <property type="project" value="TreeGrafter"/>
</dbReference>
<feature type="compositionally biased region" description="Low complexity" evidence="2">
    <location>
        <begin position="422"/>
        <end position="431"/>
    </location>
</feature>
<comment type="caution">
    <text evidence="3">The sequence shown here is derived from an EMBL/GenBank/DDBJ whole genome shotgun (WGS) entry which is preliminary data.</text>
</comment>
<dbReference type="Proteomes" id="UP000440578">
    <property type="component" value="Unassembled WGS sequence"/>
</dbReference>
<evidence type="ECO:0000313" key="3">
    <source>
        <dbReference type="EMBL" id="KAF0300020.1"/>
    </source>
</evidence>
<feature type="compositionally biased region" description="Polar residues" evidence="2">
    <location>
        <begin position="484"/>
        <end position="493"/>
    </location>
</feature>
<dbReference type="EMBL" id="VIIS01001299">
    <property type="protein sequence ID" value="KAF0300020.1"/>
    <property type="molecule type" value="Genomic_DNA"/>
</dbReference>
<dbReference type="PANTHER" id="PTHR12345">
    <property type="entry name" value="SYNTENIN RELATED"/>
    <property type="match status" value="1"/>
</dbReference>
<feature type="compositionally biased region" description="Pro residues" evidence="2">
    <location>
        <begin position="162"/>
        <end position="173"/>
    </location>
</feature>
<feature type="compositionally biased region" description="Polar residues" evidence="2">
    <location>
        <begin position="463"/>
        <end position="477"/>
    </location>
</feature>
<protein>
    <recommendedName>
        <fullName evidence="5">PH domain-containing protein</fullName>
    </recommendedName>
</protein>
<dbReference type="AlphaFoldDB" id="A0A6A4W8N3"/>
<dbReference type="GO" id="GO:0005737">
    <property type="term" value="C:cytoplasm"/>
    <property type="evidence" value="ECO:0007669"/>
    <property type="project" value="TreeGrafter"/>
</dbReference>
<name>A0A6A4W8N3_AMPAM</name>
<feature type="compositionally biased region" description="Low complexity" evidence="2">
    <location>
        <begin position="217"/>
        <end position="263"/>
    </location>
</feature>
<feature type="compositionally biased region" description="Pro residues" evidence="2">
    <location>
        <begin position="283"/>
        <end position="293"/>
    </location>
</feature>
<feature type="compositionally biased region" description="Low complexity" evidence="2">
    <location>
        <begin position="449"/>
        <end position="458"/>
    </location>
</feature>
<feature type="region of interest" description="Disordered" evidence="2">
    <location>
        <begin position="422"/>
        <end position="517"/>
    </location>
</feature>
<feature type="region of interest" description="Disordered" evidence="2">
    <location>
        <begin position="154"/>
        <end position="315"/>
    </location>
</feature>
<sequence length="753" mass="79598">MTAVSFFSSQNYAKMSGMREVYRAGWLKKITSDDKKKSFKNPRVEKVWMVFCVHDEQTPFLEQYGSRQAAAGHQPEFGYPLAECYHVSASIRPTLASEHEFVITLRQDVVKFSSSRSEVINDWISILRNQLHELKVLESKSNLYSKAPRLPMQFGLQRDPNSPLPAPPQPPVLSAPLLGSAAAPRPRLAAAPAPSTSSADVTVTSSVATSRAENTYSVSPSATAAGAAPTVPTSCGGAAPEPSVPAAPRRVAPTVPVTVRAAPVTPPASPPAQWTRFDDEPSSPLPSPPPLPGAPSSTAPLTPPTPPAAGGRAAADEHVTVISVGEALRLTVPDSAGGGEASPPRQRRMTAPARPAAVPPPAAQSMAERRVDRPPLAASPPAQPAAEDTLLYERLSEASSAAAASRGVPSVSAAAAVVTTATESARTSTVSPAVDSSRSHPVLPPTPPAAAAVGAGEAARGHSTVQRSHSSVPQQRPSMRPPLQRQTSDTSLDSRGATAGRPRPAADPSRRDGAARQLSLREHQVMVLRREIAHRPGVRMMLPRRTVSGALALVDGFGAVWLAGWRWKEQPALACALHVGDRIASVAGVAVTSAAEFGRLVKQQQAPVVRTPEGERDDGLARAWFICRQVELVVQRMPHAIVVAMKREHEGQPLGLVRDGATGELLQVLPDGLAASHGLPARSGSADGLSLCNWYITEVNSRAVSLFSKGDELGSRLAAVGRDISLVVQPADLVKLLKRQLKAIRGYKQYVVQ</sequence>
<evidence type="ECO:0000313" key="4">
    <source>
        <dbReference type="Proteomes" id="UP000440578"/>
    </source>
</evidence>
<dbReference type="InterPro" id="IPR011993">
    <property type="entry name" value="PH-like_dom_sf"/>
</dbReference>
<keyword evidence="1" id="KW-0677">Repeat</keyword>
<dbReference type="PANTHER" id="PTHR12345:SF11">
    <property type="entry name" value="FI13065P"/>
    <property type="match status" value="1"/>
</dbReference>
<feature type="compositionally biased region" description="Low complexity" evidence="2">
    <location>
        <begin position="174"/>
        <end position="210"/>
    </location>
</feature>